<dbReference type="Proteomes" id="UP000240599">
    <property type="component" value="Segment"/>
</dbReference>
<dbReference type="GO" id="GO:0005198">
    <property type="term" value="F:structural molecule activity"/>
    <property type="evidence" value="ECO:0007669"/>
    <property type="project" value="InterPro"/>
</dbReference>
<dbReference type="InterPro" id="IPR023233">
    <property type="entry name" value="Herpes_MCP_upper_sf"/>
</dbReference>
<keyword evidence="2" id="KW-1048">Host nucleus</keyword>
<evidence type="ECO:0000313" key="6">
    <source>
        <dbReference type="EMBL" id="AIU39386.1"/>
    </source>
</evidence>
<evidence type="ECO:0000256" key="2">
    <source>
        <dbReference type="ARBA" id="ARBA00022562"/>
    </source>
</evidence>
<evidence type="ECO:0000256" key="3">
    <source>
        <dbReference type="ARBA" id="ARBA00022680"/>
    </source>
</evidence>
<evidence type="ECO:0000256" key="1">
    <source>
        <dbReference type="ARBA" id="ARBA00022561"/>
    </source>
</evidence>
<name>A0A0K1R1W8_9ALPH</name>
<keyword evidence="4" id="KW-0946">Virion</keyword>
<dbReference type="KEGG" id="vg:26122550"/>
<dbReference type="InterPro" id="IPR000912">
    <property type="entry name" value="Herpes_MCP"/>
</dbReference>
<gene>
    <name evidence="7" type="primary">ORF44</name>
    <name evidence="5" type="synonym">UL19</name>
</gene>
<sequence length="1369" mass="153122">MSVGGGSFPPGAASLLHSGNVLTSIRVTSHDTFYDGLYRVVSDDPDMYQTQFDMLIGSYCNALTLVKFLETGLSVACMCVKYPELDYTNKGAIQFKVILPSMAKSNLEAAEKPTYLFITKNLERSNLRSCFTISNEACALLLGERDDGTRLSEYHKQLAIGQLVQNVQAVLDAFERGTVNQVLEVLLLKAPPTPILKVLNTYINQNTPLDKVGKANLVSLIKRHIMTDMFFMNKHKSEQLISRIAEMIGATRPSISMPQITHVAPGGTPVDGVIVTTEHIRDQLLTMRSHLVATEAIVPTTYANMIVDGNNVVTAISMGKAVNTFEQLAKNILEFKGEQLSINKEIVADSLQQQGMITIPANLMSFSNKLVFLEALESVYRSVSNKAYPLITNVDLSFLMPIGISKPAIDRYAGKGMPAITDASNPRLFPPTCIYFYNKDQTLVRLSFEDALGTLCHPLTLNMSSFTDDITSADLITTVHPYGSTVAHTNAAWFLNRTIAAFLDHIVEHPDDFALDSHVINRLSSDQFLRADNLYLTLERSPYYDFYTVYSSIRPITQFITPVAHRHVGVSLRAINGNLPLPLCSTDYRNNRGLALAAGNHAMSQETIRAIQATFDDVNYPPVFYMIEAAIHGNERHFATALRLVTQCITSYWNNSRCVAFINSYPMVAFILTYLGNGEVPMECISVYRDLMAHISALRHLISEYTLPGERLHQHSQEALNNLLTDPAFLPPVIYNADSFLTPEFAAIRDDRNFEYRIHNDNVIISHEGVDVTNAQWDDITGRIYHPGTDNATAISDNEWQINNKIFYYIIVPAFARGKCCTMGVHFRTLYDHLARVIIDTDKDKTSKQVTHPKRLTKSSLNTLFHNYNLSDVDSQALTSIGNLANNIAVHSHIVLYSYRCDPGTRTNYNRYMTTYDAALYNGILIMQYPKRDRLIMFNDLFYAVPVNGFYADRDAVTLSHNKNLVGLDPTLPVVPTVCSCDRLRAIRYPMVQYAASSKAPVNQLTHGLLGCFFKMSPVGFISQLRNGFHPGFALTVVRQDRFAAEQILYAEKGSEGIFFGNTDMTKVDDVDGLSMDLNQSRAHIDLGLGFTATSASAYLQTPITDMGNMPQNLFNTKALGDFYNQDVQDFVRRYTCDRNKACFPDLPPTSVFSHISLAETPAMERGQPSINEFVVTPVSADLKYFYESSNPRGRSGCVITCADYSDAMAEKLLFDHSFPDPAFPFRATNNPWASQKFSLGDVVYNTGYNQSVTHNTFISPCAKFFTAQEIVSKNKSFLKMLSDFDKTMSTSSSKTDYQFKSPVSSRELVRDPCAFFQEAYPPLCSTDASLFRKYHTNAAYVNAHEENYFSQYLIEDASPLQGILSFIR</sequence>
<evidence type="ECO:0000313" key="9">
    <source>
        <dbReference type="Proteomes" id="UP000208106"/>
    </source>
</evidence>
<keyword evidence="3" id="KW-1147">T=16 icosahedral capsid protein</keyword>
<evidence type="ECO:0000313" key="8">
    <source>
        <dbReference type="Proteomes" id="UP000100290"/>
    </source>
</evidence>
<evidence type="ECO:0000256" key="4">
    <source>
        <dbReference type="ARBA" id="ARBA00022844"/>
    </source>
</evidence>
<evidence type="ECO:0000313" key="5">
    <source>
        <dbReference type="EMBL" id="AIU39276.1"/>
    </source>
</evidence>
<dbReference type="EMBL" id="KT008627">
    <property type="protein sequence ID" value="AKV40691.1"/>
    <property type="molecule type" value="Genomic_DNA"/>
</dbReference>
<dbReference type="PRINTS" id="PR00235">
    <property type="entry name" value="HSVCAPSIDMCP"/>
</dbReference>
<proteinExistence type="predicted"/>
<reference evidence="7 8" key="2">
    <citation type="journal article" date="2015" name="PLoS ONE">
        <title>A Genomic Approach to Unravel Host-Pathogen Interaction in Chelonians: The Example of Testudinid Herpesvirus 3.</title>
        <authorList>
            <person name="Origgi F.C."/>
            <person name="Tecilla M."/>
            <person name="Pilo P."/>
            <person name="Aloisio F."/>
            <person name="Otten P."/>
            <person name="Aguilar-Bultet L."/>
            <person name="Sattler U."/>
            <person name="Roccabianca P."/>
            <person name="Romero C.H."/>
            <person name="Bloom D.C."/>
            <person name="Jacobson E.R."/>
        </authorList>
    </citation>
    <scope>NUCLEOTIDE SEQUENCE [LARGE SCALE GENOMIC DNA]</scope>
    <source>
        <strain evidence="7">US1976/98</strain>
    </source>
</reference>
<dbReference type="GO" id="GO:0039622">
    <property type="term" value="C:T=16 icosahedral viral capsid"/>
    <property type="evidence" value="ECO:0007669"/>
    <property type="project" value="UniProtKB-KW"/>
</dbReference>
<dbReference type="EMBL" id="KM924292">
    <property type="protein sequence ID" value="AIU39276.1"/>
    <property type="molecule type" value="Genomic_DNA"/>
</dbReference>
<organism evidence="7 8">
    <name type="scientific">Testudinid alphaherpesvirus 3</name>
    <dbReference type="NCBI Taxonomy" id="2560801"/>
    <lineage>
        <taxon>Viruses</taxon>
        <taxon>Duplodnaviria</taxon>
        <taxon>Heunggongvirae</taxon>
        <taxon>Peploviricota</taxon>
        <taxon>Herviviricetes</taxon>
        <taxon>Herpesvirales</taxon>
        <taxon>Orthoherpesviridae</taxon>
        <taxon>Alphaherpesvirinae</taxon>
        <taxon>Scutavirus</taxon>
        <taxon>Scutavirus testudinidalpha3</taxon>
    </lineage>
</organism>
<evidence type="ECO:0000313" key="7">
    <source>
        <dbReference type="EMBL" id="AKV40691.1"/>
    </source>
</evidence>
<keyword evidence="1" id="KW-0167">Capsid protein</keyword>
<evidence type="ECO:0000313" key="10">
    <source>
        <dbReference type="Proteomes" id="UP000240599"/>
    </source>
</evidence>
<protein>
    <submittedName>
        <fullName evidence="5 7">Major capsid protein</fullName>
    </submittedName>
</protein>
<dbReference type="Pfam" id="PF03122">
    <property type="entry name" value="Herpes_MCP"/>
    <property type="match status" value="1"/>
</dbReference>
<dbReference type="SUPFAM" id="SSF103417">
    <property type="entry name" value="Major capsid protein VP5"/>
    <property type="match status" value="1"/>
</dbReference>
<keyword evidence="9" id="KW-1185">Reference proteome</keyword>
<dbReference type="Proteomes" id="UP000208106">
    <property type="component" value="Segment"/>
</dbReference>
<reference evidence="9 10" key="1">
    <citation type="journal article" date="2015" name="J. Virol.">
        <title>The Genome of a Tortoise Herpesvirus (Testudinid Herpesvirus 3) Has a Novel Structure and Contains a Large Region That Is Not Required for Replication In Vitro or Virulence In Vivo.</title>
        <authorList>
            <person name="Gandar F."/>
            <person name="Wilkie G.S."/>
            <person name="Gatherer D."/>
            <person name="Kerr K."/>
            <person name="Marlier D."/>
            <person name="Diez M."/>
            <person name="Marschang R.E."/>
            <person name="Mast J."/>
            <person name="Dewals B.G."/>
            <person name="Davison A.J."/>
            <person name="Vanderplasschen A.F."/>
        </authorList>
    </citation>
    <scope>NUCLEOTIDE SEQUENCE [LARGE SCALE GENOMIC DNA]</scope>
    <source>
        <strain evidence="5 9">1976</strain>
        <strain evidence="6 10">4295/7R</strain>
    </source>
</reference>
<accession>A0A0K1R1W8</accession>
<dbReference type="Proteomes" id="UP000100290">
    <property type="component" value="Segment"/>
</dbReference>
<dbReference type="EMBL" id="KM924293">
    <property type="protein sequence ID" value="AIU39386.1"/>
    <property type="molecule type" value="Genomic_DNA"/>
</dbReference>